<gene>
    <name evidence="2" type="ORF">PG993_008731</name>
</gene>
<name>A0ABR1SPA1_9PEZI</name>
<dbReference type="Proteomes" id="UP001444661">
    <property type="component" value="Unassembled WGS sequence"/>
</dbReference>
<proteinExistence type="predicted"/>
<comment type="caution">
    <text evidence="2">The sequence shown here is derived from an EMBL/GenBank/DDBJ whole genome shotgun (WGS) entry which is preliminary data.</text>
</comment>
<evidence type="ECO:0000313" key="2">
    <source>
        <dbReference type="EMBL" id="KAK8036117.1"/>
    </source>
</evidence>
<evidence type="ECO:0008006" key="4">
    <source>
        <dbReference type="Google" id="ProtNLM"/>
    </source>
</evidence>
<dbReference type="EMBL" id="JAQQWK010000008">
    <property type="protein sequence ID" value="KAK8036117.1"/>
    <property type="molecule type" value="Genomic_DNA"/>
</dbReference>
<dbReference type="PRINTS" id="PR01217">
    <property type="entry name" value="PRICHEXTENSN"/>
</dbReference>
<sequence>MVFSGTPWWWPSQPQSARRRPRTPQLRPQPDQDLPSFDPLPPPETPLPRERILIHPLPRGPISQPQRPKNIVEPALAPPPSPSPRPPAHALTWFDWSGSTGERLPSIRDALANPSILRGASATAAAPVEAMRHPLPRSRAEGMARRAGRPDVMSIRYVISEDREPESAPAPPPAATTSMGTTAPLAATALPSQSPPAASTPSPLSPTPAPAAPVDAVAPPSVAEPSTRAGCHKKTANAKIKAAALDGEAGEPNPNGPCQRCLSSRSPGRRNNCRTPKETVKGKKCNYCTKDKVRCEQPQPVQGQEPEREEDDAMDVDPPAPPSQQQGYDPDETEEEEEEEAMDVEDSEAHPSQQQDYDPDETEEEDP</sequence>
<feature type="compositionally biased region" description="Acidic residues" evidence="1">
    <location>
        <begin position="329"/>
        <end position="346"/>
    </location>
</feature>
<reference evidence="2 3" key="1">
    <citation type="submission" date="2023-01" db="EMBL/GenBank/DDBJ databases">
        <title>Analysis of 21 Apiospora genomes using comparative genomics revels a genus with tremendous synthesis potential of carbohydrate active enzymes and secondary metabolites.</title>
        <authorList>
            <person name="Sorensen T."/>
        </authorList>
    </citation>
    <scope>NUCLEOTIDE SEQUENCE [LARGE SCALE GENOMIC DNA]</scope>
    <source>
        <strain evidence="2 3">CBS 33761</strain>
    </source>
</reference>
<feature type="compositionally biased region" description="Acidic residues" evidence="1">
    <location>
        <begin position="357"/>
        <end position="367"/>
    </location>
</feature>
<evidence type="ECO:0000313" key="3">
    <source>
        <dbReference type="Proteomes" id="UP001444661"/>
    </source>
</evidence>
<accession>A0ABR1SPA1</accession>
<feature type="region of interest" description="Disordered" evidence="1">
    <location>
        <begin position="160"/>
        <end position="280"/>
    </location>
</feature>
<evidence type="ECO:0000256" key="1">
    <source>
        <dbReference type="SAM" id="MobiDB-lite"/>
    </source>
</evidence>
<feature type="compositionally biased region" description="Low complexity" evidence="1">
    <location>
        <begin position="212"/>
        <end position="226"/>
    </location>
</feature>
<feature type="compositionally biased region" description="Pro residues" evidence="1">
    <location>
        <begin position="76"/>
        <end position="87"/>
    </location>
</feature>
<organism evidence="2 3">
    <name type="scientific">Apiospora rasikravindrae</name>
    <dbReference type="NCBI Taxonomy" id="990691"/>
    <lineage>
        <taxon>Eukaryota</taxon>
        <taxon>Fungi</taxon>
        <taxon>Dikarya</taxon>
        <taxon>Ascomycota</taxon>
        <taxon>Pezizomycotina</taxon>
        <taxon>Sordariomycetes</taxon>
        <taxon>Xylariomycetidae</taxon>
        <taxon>Amphisphaeriales</taxon>
        <taxon>Apiosporaceae</taxon>
        <taxon>Apiospora</taxon>
    </lineage>
</organism>
<protein>
    <recommendedName>
        <fullName evidence="4">Zn(2)-C6 fungal-type domain-containing protein</fullName>
    </recommendedName>
</protein>
<feature type="compositionally biased region" description="Low complexity" evidence="1">
    <location>
        <begin position="23"/>
        <end position="37"/>
    </location>
</feature>
<feature type="region of interest" description="Disordered" evidence="1">
    <location>
        <begin position="292"/>
        <end position="367"/>
    </location>
</feature>
<keyword evidence="3" id="KW-1185">Reference proteome</keyword>
<feature type="compositionally biased region" description="Low complexity" evidence="1">
    <location>
        <begin position="175"/>
        <end position="202"/>
    </location>
</feature>
<feature type="region of interest" description="Disordered" evidence="1">
    <location>
        <begin position="123"/>
        <end position="148"/>
    </location>
</feature>
<feature type="region of interest" description="Disordered" evidence="1">
    <location>
        <begin position="1"/>
        <end position="93"/>
    </location>
</feature>